<keyword evidence="2" id="KW-1185">Reference proteome</keyword>
<dbReference type="RefSeq" id="WP_381442885.1">
    <property type="nucleotide sequence ID" value="NZ_JBHSNP010000010.1"/>
</dbReference>
<organism evidence="1 2">
    <name type="scientific">Sporosarcina koreensis</name>
    <dbReference type="NCBI Taxonomy" id="334735"/>
    <lineage>
        <taxon>Bacteria</taxon>
        <taxon>Bacillati</taxon>
        <taxon>Bacillota</taxon>
        <taxon>Bacilli</taxon>
        <taxon>Bacillales</taxon>
        <taxon>Caryophanaceae</taxon>
        <taxon>Sporosarcina</taxon>
    </lineage>
</organism>
<reference evidence="2" key="1">
    <citation type="journal article" date="2019" name="Int. J. Syst. Evol. Microbiol.">
        <title>The Global Catalogue of Microorganisms (GCM) 10K type strain sequencing project: providing services to taxonomists for standard genome sequencing and annotation.</title>
        <authorList>
            <consortium name="The Broad Institute Genomics Platform"/>
            <consortium name="The Broad Institute Genome Sequencing Center for Infectious Disease"/>
            <person name="Wu L."/>
            <person name="Ma J."/>
        </authorList>
    </citation>
    <scope>NUCLEOTIDE SEQUENCE [LARGE SCALE GENOMIC DNA]</scope>
    <source>
        <strain evidence="2">KACC 11299</strain>
    </source>
</reference>
<evidence type="ECO:0000313" key="2">
    <source>
        <dbReference type="Proteomes" id="UP001596071"/>
    </source>
</evidence>
<evidence type="ECO:0000313" key="1">
    <source>
        <dbReference type="EMBL" id="MFC5602704.1"/>
    </source>
</evidence>
<sequence length="169" mass="19787">MTLSHQLKKTIQHYLDKHYIEELSPSYQLKEDPHELFEAEIIINESRRSLEDLLENMDETFSQMLLRKIDEKGMTDSETYKRARIDRKLFSKIRNDREYRPSKPTVLAFALALQLSLDETHDLLLRAGFALSPSSKSDLIIEFFIEQGNYDLFEINEALFAFGQHMIGA</sequence>
<name>A0ABW0TWG6_9BACL</name>
<evidence type="ECO:0008006" key="3">
    <source>
        <dbReference type="Google" id="ProtNLM"/>
    </source>
</evidence>
<comment type="caution">
    <text evidence="1">The sequence shown here is derived from an EMBL/GenBank/DDBJ whole genome shotgun (WGS) entry which is preliminary data.</text>
</comment>
<proteinExistence type="predicted"/>
<gene>
    <name evidence="1" type="ORF">ACFPTP_05685</name>
</gene>
<dbReference type="EMBL" id="JBHSNP010000010">
    <property type="protein sequence ID" value="MFC5602704.1"/>
    <property type="molecule type" value="Genomic_DNA"/>
</dbReference>
<dbReference type="Proteomes" id="UP001596071">
    <property type="component" value="Unassembled WGS sequence"/>
</dbReference>
<dbReference type="Gene3D" id="1.10.260.40">
    <property type="entry name" value="lambda repressor-like DNA-binding domains"/>
    <property type="match status" value="1"/>
</dbReference>
<accession>A0ABW0TWG6</accession>
<dbReference type="SUPFAM" id="SSF47413">
    <property type="entry name" value="lambda repressor-like DNA-binding domains"/>
    <property type="match status" value="1"/>
</dbReference>
<dbReference type="InterPro" id="IPR010982">
    <property type="entry name" value="Lambda_DNA-bd_dom_sf"/>
</dbReference>
<protein>
    <recommendedName>
        <fullName evidence="3">HTH cro/C1-type domain-containing protein</fullName>
    </recommendedName>
</protein>